<dbReference type="Gene3D" id="3.30.70.100">
    <property type="match status" value="1"/>
</dbReference>
<evidence type="ECO:0000313" key="2">
    <source>
        <dbReference type="Proteomes" id="UP000077266"/>
    </source>
</evidence>
<dbReference type="EMBL" id="KV426281">
    <property type="protein sequence ID" value="KZV83267.1"/>
    <property type="molecule type" value="Genomic_DNA"/>
</dbReference>
<dbReference type="InterPro" id="IPR051557">
    <property type="entry name" value="NipSnap_domain"/>
</dbReference>
<dbReference type="OrthoDB" id="10262843at2759"/>
<accession>A0A165CW76</accession>
<dbReference type="InParanoid" id="A0A165CW76"/>
<reference evidence="1 2" key="1">
    <citation type="journal article" date="2016" name="Mol. Biol. Evol.">
        <title>Comparative Genomics of Early-Diverging Mushroom-Forming Fungi Provides Insights into the Origins of Lignocellulose Decay Capabilities.</title>
        <authorList>
            <person name="Nagy L.G."/>
            <person name="Riley R."/>
            <person name="Tritt A."/>
            <person name="Adam C."/>
            <person name="Daum C."/>
            <person name="Floudas D."/>
            <person name="Sun H."/>
            <person name="Yadav J.S."/>
            <person name="Pangilinan J."/>
            <person name="Larsson K.H."/>
            <person name="Matsuura K."/>
            <person name="Barry K."/>
            <person name="Labutti K."/>
            <person name="Kuo R."/>
            <person name="Ohm R.A."/>
            <person name="Bhattacharya S.S."/>
            <person name="Shirouzu T."/>
            <person name="Yoshinaga Y."/>
            <person name="Martin F.M."/>
            <person name="Grigoriev I.V."/>
            <person name="Hibbett D.S."/>
        </authorList>
    </citation>
    <scope>NUCLEOTIDE SEQUENCE [LARGE SCALE GENOMIC DNA]</scope>
    <source>
        <strain evidence="1 2">HHB12029</strain>
    </source>
</reference>
<organism evidence="1 2">
    <name type="scientific">Exidia glandulosa HHB12029</name>
    <dbReference type="NCBI Taxonomy" id="1314781"/>
    <lineage>
        <taxon>Eukaryota</taxon>
        <taxon>Fungi</taxon>
        <taxon>Dikarya</taxon>
        <taxon>Basidiomycota</taxon>
        <taxon>Agaricomycotina</taxon>
        <taxon>Agaricomycetes</taxon>
        <taxon>Auriculariales</taxon>
        <taxon>Exidiaceae</taxon>
        <taxon>Exidia</taxon>
    </lineage>
</organism>
<gene>
    <name evidence="1" type="ORF">EXIGLDRAFT_625907</name>
</gene>
<dbReference type="STRING" id="1314781.A0A165CW76"/>
<name>A0A165CW76_EXIGL</name>
<dbReference type="Proteomes" id="UP000077266">
    <property type="component" value="Unassembled WGS sequence"/>
</dbReference>
<sequence>MFSVARSTLRVGQTSPARSLAASGGVRSIARTVQVHPLLHSPSRPRDADHGARAALHSIQSILHGSPEAKAAGEVETQQHTRLVARGKYVHAFEVHKVIPSKIDDYKKAAETYYTGLVSDSQLHVKLTGSWETVVGETDQFVHILEFENYGGYDRTTQLIRQSEVRSL</sequence>
<feature type="non-terminal residue" evidence="1">
    <location>
        <position position="168"/>
    </location>
</feature>
<protein>
    <submittedName>
        <fullName evidence="1">Uncharacterized protein</fullName>
    </submittedName>
</protein>
<dbReference type="PANTHER" id="PTHR21017:SF17">
    <property type="entry name" value="PROTEIN NIPSNAP"/>
    <property type="match status" value="1"/>
</dbReference>
<evidence type="ECO:0000313" key="1">
    <source>
        <dbReference type="EMBL" id="KZV83267.1"/>
    </source>
</evidence>
<keyword evidence="2" id="KW-1185">Reference proteome</keyword>
<dbReference type="SUPFAM" id="SSF54909">
    <property type="entry name" value="Dimeric alpha+beta barrel"/>
    <property type="match status" value="1"/>
</dbReference>
<dbReference type="InterPro" id="IPR011008">
    <property type="entry name" value="Dimeric_a/b-barrel"/>
</dbReference>
<dbReference type="PANTHER" id="PTHR21017">
    <property type="entry name" value="NIPSNAP-RELATED"/>
    <property type="match status" value="1"/>
</dbReference>
<dbReference type="AlphaFoldDB" id="A0A165CW76"/>
<proteinExistence type="predicted"/>
<dbReference type="GO" id="GO:0005739">
    <property type="term" value="C:mitochondrion"/>
    <property type="evidence" value="ECO:0007669"/>
    <property type="project" value="TreeGrafter"/>
</dbReference>